<dbReference type="InterPro" id="IPR000933">
    <property type="entry name" value="Glyco_hydro_29"/>
</dbReference>
<proteinExistence type="inferred from homology"/>
<evidence type="ECO:0000256" key="3">
    <source>
        <dbReference type="ARBA" id="ARBA00012662"/>
    </source>
</evidence>
<comment type="function">
    <text evidence="1">Alpha-L-fucosidase is responsible for hydrolyzing the alpha-1,6-linked fucose joined to the reducing-end N-acetylglucosamine of the carbohydrate moieties of glycoproteins.</text>
</comment>
<dbReference type="RefSeq" id="WP_182952830.1">
    <property type="nucleotide sequence ID" value="NZ_WNXC01000001.1"/>
</dbReference>
<keyword evidence="4 7" id="KW-0732">Signal</keyword>
<dbReference type="Gene3D" id="3.20.20.80">
    <property type="entry name" value="Glycosidases"/>
    <property type="match status" value="1"/>
</dbReference>
<dbReference type="SUPFAM" id="SSF51445">
    <property type="entry name" value="(Trans)glycosidases"/>
    <property type="match status" value="1"/>
</dbReference>
<keyword evidence="6" id="KW-0326">Glycosidase</keyword>
<protein>
    <recommendedName>
        <fullName evidence="3">alpha-L-fucosidase</fullName>
        <ecNumber evidence="3">3.2.1.51</ecNumber>
    </recommendedName>
</protein>
<name>A0ABR6EQU2_9SPHI</name>
<dbReference type="InterPro" id="IPR016286">
    <property type="entry name" value="FUC_metazoa-typ"/>
</dbReference>
<dbReference type="PRINTS" id="PR00741">
    <property type="entry name" value="GLHYDRLASE29"/>
</dbReference>
<evidence type="ECO:0000256" key="5">
    <source>
        <dbReference type="ARBA" id="ARBA00022801"/>
    </source>
</evidence>
<evidence type="ECO:0000256" key="1">
    <source>
        <dbReference type="ARBA" id="ARBA00004071"/>
    </source>
</evidence>
<dbReference type="EC" id="3.2.1.51" evidence="3"/>
<dbReference type="Pfam" id="PF00754">
    <property type="entry name" value="F5_F8_type_C"/>
    <property type="match status" value="1"/>
</dbReference>
<accession>A0ABR6EQU2</accession>
<keyword evidence="5" id="KW-0378">Hydrolase</keyword>
<feature type="chain" id="PRO_5046382757" description="alpha-L-fucosidase" evidence="7">
    <location>
        <begin position="23"/>
        <end position="481"/>
    </location>
</feature>
<evidence type="ECO:0000259" key="8">
    <source>
        <dbReference type="PROSITE" id="PS50022"/>
    </source>
</evidence>
<evidence type="ECO:0000256" key="4">
    <source>
        <dbReference type="ARBA" id="ARBA00022729"/>
    </source>
</evidence>
<dbReference type="InterPro" id="IPR008979">
    <property type="entry name" value="Galactose-bd-like_sf"/>
</dbReference>
<dbReference type="Proteomes" id="UP000636110">
    <property type="component" value="Unassembled WGS sequence"/>
</dbReference>
<evidence type="ECO:0000256" key="2">
    <source>
        <dbReference type="ARBA" id="ARBA00007951"/>
    </source>
</evidence>
<dbReference type="Gene3D" id="2.60.120.260">
    <property type="entry name" value="Galactose-binding domain-like"/>
    <property type="match status" value="1"/>
</dbReference>
<organism evidence="9 10">
    <name type="scientific">Pedobacter gandavensis</name>
    <dbReference type="NCBI Taxonomy" id="2679963"/>
    <lineage>
        <taxon>Bacteria</taxon>
        <taxon>Pseudomonadati</taxon>
        <taxon>Bacteroidota</taxon>
        <taxon>Sphingobacteriia</taxon>
        <taxon>Sphingobacteriales</taxon>
        <taxon>Sphingobacteriaceae</taxon>
        <taxon>Pedobacter</taxon>
    </lineage>
</organism>
<feature type="domain" description="F5/8 type C" evidence="8">
    <location>
        <begin position="381"/>
        <end position="481"/>
    </location>
</feature>
<dbReference type="PROSITE" id="PS50022">
    <property type="entry name" value="FA58C_3"/>
    <property type="match status" value="1"/>
</dbReference>
<dbReference type="SUPFAM" id="SSF49785">
    <property type="entry name" value="Galactose-binding domain-like"/>
    <property type="match status" value="1"/>
</dbReference>
<dbReference type="InterPro" id="IPR017853">
    <property type="entry name" value="GH"/>
</dbReference>
<keyword evidence="10" id="KW-1185">Reference proteome</keyword>
<evidence type="ECO:0000313" key="10">
    <source>
        <dbReference type="Proteomes" id="UP000636110"/>
    </source>
</evidence>
<evidence type="ECO:0000313" key="9">
    <source>
        <dbReference type="EMBL" id="MBB2147562.1"/>
    </source>
</evidence>
<dbReference type="EMBL" id="WNXC01000001">
    <property type="protein sequence ID" value="MBB2147562.1"/>
    <property type="molecule type" value="Genomic_DNA"/>
</dbReference>
<reference evidence="9 10" key="1">
    <citation type="submission" date="2019-11" db="EMBL/GenBank/DDBJ databases">
        <title>Description of Pedobacter sp. LMG 31462T.</title>
        <authorList>
            <person name="Carlier A."/>
            <person name="Qi S."/>
            <person name="Vandamme P."/>
        </authorList>
    </citation>
    <scope>NUCLEOTIDE SEQUENCE [LARGE SCALE GENOMIC DNA]</scope>
    <source>
        <strain evidence="9 10">LMG 31462</strain>
    </source>
</reference>
<dbReference type="Pfam" id="PF01120">
    <property type="entry name" value="Alpha_L_fucos"/>
    <property type="match status" value="1"/>
</dbReference>
<dbReference type="PANTHER" id="PTHR10030">
    <property type="entry name" value="ALPHA-L-FUCOSIDASE"/>
    <property type="match status" value="1"/>
</dbReference>
<sequence length="481" mass="53941">MMKLKIRVLVLIWIGGISTSIAQTNLQQLQSNFVDLRFGAMLHFNMGTFTDEEWASPNHDPKQFNPTKLDCNQWAKACKAAGMTYGILTTKHHDGFCLWDSKYTDYDVANSSVKKDVVAEYVKAFRDQGLKPCLYFSVWDRHNGIENGGLKQEELVMNQLTELLTQYGEIPLIIFDGWNWKMGHRLIDFQKIYNHIKKLQPNCLVAEHNGNSPLQTDIIYYEGPKGVYPPGNNNYPSQMALTLTNGWFWHPGAEKQVKSLDYILDKLQRVVPLYCNFMVNIGPNRDGLFDEEVVARLKAVGASWKPDLTRLPLPKQSAALTSYIRAKGIEASAGQVFIEPAGPAGDGSPVAELLSQKTASVMIDGISDIVGDQGGFAAFQTYWKFASEKNNSLLLDLGVSQNISKFYYLPVQLKGYNGLITRYELSVSEDNEKFQQVKSDNWNKTSDLKMATFSPVKARYIKLKILSSIGEAMVSEVGAGN</sequence>
<comment type="caution">
    <text evidence="9">The sequence shown here is derived from an EMBL/GenBank/DDBJ whole genome shotgun (WGS) entry which is preliminary data.</text>
</comment>
<dbReference type="SMART" id="SM00812">
    <property type="entry name" value="Alpha_L_fucos"/>
    <property type="match status" value="1"/>
</dbReference>
<dbReference type="InterPro" id="IPR000421">
    <property type="entry name" value="FA58C"/>
</dbReference>
<gene>
    <name evidence="9" type="ORF">GM920_01430</name>
</gene>
<dbReference type="InterPro" id="IPR057739">
    <property type="entry name" value="Glyco_hydro_29_N"/>
</dbReference>
<evidence type="ECO:0000256" key="6">
    <source>
        <dbReference type="ARBA" id="ARBA00023295"/>
    </source>
</evidence>
<dbReference type="PANTHER" id="PTHR10030:SF37">
    <property type="entry name" value="ALPHA-L-FUCOSIDASE-RELATED"/>
    <property type="match status" value="1"/>
</dbReference>
<evidence type="ECO:0000256" key="7">
    <source>
        <dbReference type="SAM" id="SignalP"/>
    </source>
</evidence>
<feature type="signal peptide" evidence="7">
    <location>
        <begin position="1"/>
        <end position="22"/>
    </location>
</feature>
<comment type="similarity">
    <text evidence="2">Belongs to the glycosyl hydrolase 29 family.</text>
</comment>